<dbReference type="Pfam" id="PF07691">
    <property type="entry name" value="PA14"/>
    <property type="match status" value="1"/>
</dbReference>
<protein>
    <submittedName>
        <fullName evidence="5">Glycoside hydrolase family 3 domain protein</fullName>
    </submittedName>
</protein>
<dbReference type="InterPro" id="IPR011658">
    <property type="entry name" value="PA14_dom"/>
</dbReference>
<evidence type="ECO:0000259" key="4">
    <source>
        <dbReference type="PROSITE" id="PS51820"/>
    </source>
</evidence>
<dbReference type="PRINTS" id="PR00133">
    <property type="entry name" value="GLHYDRLASE3"/>
</dbReference>
<dbReference type="InterPro" id="IPR019800">
    <property type="entry name" value="Glyco_hydro_3_AS"/>
</dbReference>
<dbReference type="SUPFAM" id="SSF56988">
    <property type="entry name" value="Anthrax protective antigen"/>
    <property type="match status" value="1"/>
</dbReference>
<dbReference type="SMART" id="SM00758">
    <property type="entry name" value="PA14"/>
    <property type="match status" value="1"/>
</dbReference>
<comment type="similarity">
    <text evidence="1">Belongs to the glycosyl hydrolase 3 family.</text>
</comment>
<dbReference type="Gene3D" id="3.20.20.300">
    <property type="entry name" value="Glycoside hydrolase, family 3, N-terminal domain"/>
    <property type="match status" value="1"/>
</dbReference>
<dbReference type="PANTHER" id="PTHR42715">
    <property type="entry name" value="BETA-GLUCOSIDASE"/>
    <property type="match status" value="1"/>
</dbReference>
<keyword evidence="2 5" id="KW-0378">Hydrolase</keyword>
<dbReference type="AlphaFoldDB" id="A8ME38"/>
<dbReference type="CAZy" id="GH3">
    <property type="family name" value="Glycoside Hydrolase Family 3"/>
</dbReference>
<dbReference type="GO" id="GO:0004553">
    <property type="term" value="F:hydrolase activity, hydrolyzing O-glycosyl compounds"/>
    <property type="evidence" value="ECO:0007669"/>
    <property type="project" value="InterPro"/>
</dbReference>
<dbReference type="Gene3D" id="3.40.50.1700">
    <property type="entry name" value="Glycoside hydrolase family 3 C-terminal domain"/>
    <property type="match status" value="2"/>
</dbReference>
<evidence type="ECO:0000256" key="1">
    <source>
        <dbReference type="ARBA" id="ARBA00005336"/>
    </source>
</evidence>
<dbReference type="SUPFAM" id="SSF51445">
    <property type="entry name" value="(Trans)glycosidases"/>
    <property type="match status" value="1"/>
</dbReference>
<gene>
    <name evidence="5" type="ordered locus">Cmaq_1217</name>
</gene>
<proteinExistence type="inferred from homology"/>
<dbReference type="EMBL" id="CP000852">
    <property type="protein sequence ID" value="ABW02044.1"/>
    <property type="molecule type" value="Genomic_DNA"/>
</dbReference>
<dbReference type="Pfam" id="PF00933">
    <property type="entry name" value="Glyco_hydro_3"/>
    <property type="match status" value="1"/>
</dbReference>
<dbReference type="InterPro" id="IPR050288">
    <property type="entry name" value="Cellulose_deg_GH3"/>
</dbReference>
<dbReference type="InterPro" id="IPR001764">
    <property type="entry name" value="Glyco_hydro_3_N"/>
</dbReference>
<dbReference type="eggNOG" id="arCOG04634">
    <property type="taxonomic scope" value="Archaea"/>
</dbReference>
<dbReference type="FunFam" id="2.60.40.10:FF:000495">
    <property type="entry name" value="Periplasmic beta-glucosidase"/>
    <property type="match status" value="1"/>
</dbReference>
<evidence type="ECO:0000256" key="2">
    <source>
        <dbReference type="ARBA" id="ARBA00022801"/>
    </source>
</evidence>
<keyword evidence="3" id="KW-0119">Carbohydrate metabolism</keyword>
<dbReference type="InterPro" id="IPR026891">
    <property type="entry name" value="Fn3-like"/>
</dbReference>
<dbReference type="SMR" id="A8ME38"/>
<dbReference type="KEGG" id="cma:Cmaq_1217"/>
<dbReference type="OrthoDB" id="30657at2157"/>
<dbReference type="Proteomes" id="UP000001137">
    <property type="component" value="Chromosome"/>
</dbReference>
<organism evidence="5 6">
    <name type="scientific">Caldivirga maquilingensis (strain ATCC 700844 / DSM 13496 / JCM 10307 / IC-167)</name>
    <dbReference type="NCBI Taxonomy" id="397948"/>
    <lineage>
        <taxon>Archaea</taxon>
        <taxon>Thermoproteota</taxon>
        <taxon>Thermoprotei</taxon>
        <taxon>Thermoproteales</taxon>
        <taxon>Thermoproteaceae</taxon>
        <taxon>Caldivirga</taxon>
    </lineage>
</organism>
<dbReference type="PROSITE" id="PS00775">
    <property type="entry name" value="GLYCOSYL_HYDROL_F3"/>
    <property type="match status" value="1"/>
</dbReference>
<dbReference type="SUPFAM" id="SSF52279">
    <property type="entry name" value="Beta-D-glucan exohydrolase, C-terminal domain"/>
    <property type="match status" value="1"/>
</dbReference>
<dbReference type="Pfam" id="PF14310">
    <property type="entry name" value="Fn3-like"/>
    <property type="match status" value="1"/>
</dbReference>
<dbReference type="PANTHER" id="PTHR42715:SF10">
    <property type="entry name" value="BETA-GLUCOSIDASE"/>
    <property type="match status" value="1"/>
</dbReference>
<evidence type="ECO:0000256" key="3">
    <source>
        <dbReference type="ARBA" id="ARBA00023277"/>
    </source>
</evidence>
<dbReference type="InterPro" id="IPR036962">
    <property type="entry name" value="Glyco_hydro_3_N_sf"/>
</dbReference>
<dbReference type="InterPro" id="IPR013783">
    <property type="entry name" value="Ig-like_fold"/>
</dbReference>
<dbReference type="RefSeq" id="WP_012186263.1">
    <property type="nucleotide sequence ID" value="NC_009954.1"/>
</dbReference>
<evidence type="ECO:0000313" key="5">
    <source>
        <dbReference type="EMBL" id="ABW02044.1"/>
    </source>
</evidence>
<evidence type="ECO:0000313" key="6">
    <source>
        <dbReference type="Proteomes" id="UP000001137"/>
    </source>
</evidence>
<dbReference type="InterPro" id="IPR036881">
    <property type="entry name" value="Glyco_hydro_3_C_sf"/>
</dbReference>
<feature type="domain" description="PA14" evidence="4">
    <location>
        <begin position="472"/>
        <end position="618"/>
    </location>
</feature>
<dbReference type="Gene3D" id="2.60.40.10">
    <property type="entry name" value="Immunoglobulins"/>
    <property type="match status" value="2"/>
</dbReference>
<name>A8ME38_CALMQ</name>
<dbReference type="STRING" id="397948.Cmaq_1217"/>
<dbReference type="InterPro" id="IPR017853">
    <property type="entry name" value="GH"/>
</dbReference>
<dbReference type="GeneID" id="5709760"/>
<dbReference type="HOGENOM" id="CLU_004542_5_3_2"/>
<dbReference type="Pfam" id="PF01915">
    <property type="entry name" value="Glyco_hydro_3_C"/>
    <property type="match status" value="1"/>
</dbReference>
<keyword evidence="6" id="KW-1185">Reference proteome</keyword>
<sequence>MSKSSDFIPSGVKRSDIYHGGWIDHDKDGLMAPFEDPSRPIDERVEDLLRRMSLEEKVAQLRSDLTDRLDVGNLSVVLRGTEPTEGAVKANDIQRRFLEDTRLGVPAIIHDECLHGCMAKHSTVFPQAIALAAAWDVDLMYRVAKAIARETRARGIRQCLSPVVNLTFDARAGRTEETYGEDPYLASQLAYAYVKALREEGIVATPKHYIMNFVGDGGRDSAEIHMSERFIRETELPVFRAAIKAGALSLMAAYNSIDGVPCSMNKYWLTEVLRWELGFEGFVVSDYGSVTGIVNRHYITDNPEEVAKLALEAGLDVEFPGFSIYGEPLVRAIRRGLISEEALNEAVRRVLRAKFLIGLFDSPYVDPEEAKVIGSEEHRRLALEAAEKAIVLLKNDGVLPIDKSRVKAIALIGPFADEVKLGGYSAIPKSVITPLEAFKARGINVIHAKGCIGDMDADHPIPTRYLTPMGEPNRHGLRGEYFNNPNLEGEPIGVRIDAPWEGFFRLDIGYDPPYQGLDPGRYSIRWIGYITPPVSGTYEFKVYAAGGGFRLTVDGKTIVDSWGVASNSPKSGSIRLEGGRQYEIRLEYGRLNYGYAYIKLGWDLIEDSMIKEAVDAASKADAVVVFAGIIEGEQRDRASLRLPKCQERLIEEVLKVNKNVAVVLTTGSPVVGEWINNVPALVEAWYPGEMGGEAIAQVLLGEYNPGGKLPLTWPIHEGQEPLYYFTKPSGRVYDYVNMPPTPLFPFGHGLSYTQFKYSDLKVSVNEDDGVVSVSLNVENIGKYEGDEVVQLYVRDRYSSIARPLMMLKGFRRITLKPGEKTVVEFKLTLDDLAMYDAGFRRIVEPGAYQVLVGSSSMDIRLMGEFKLTQLVKGIVSVTSVNADKVNVKAGESIRVKATLRNEGKVGDLVPITLKVNGRVIEEHRVYLDPGEERIVNFTVKLHEAGKQVVSVAVPEGEKSVTIDVTQ</sequence>
<dbReference type="GO" id="GO:0005975">
    <property type="term" value="P:carbohydrate metabolic process"/>
    <property type="evidence" value="ECO:0007669"/>
    <property type="project" value="InterPro"/>
</dbReference>
<dbReference type="PROSITE" id="PS51820">
    <property type="entry name" value="PA14"/>
    <property type="match status" value="1"/>
</dbReference>
<accession>A8ME38</accession>
<dbReference type="SMART" id="SM01217">
    <property type="entry name" value="Fn3_like"/>
    <property type="match status" value="1"/>
</dbReference>
<dbReference type="InterPro" id="IPR037524">
    <property type="entry name" value="PA14/GLEYA"/>
</dbReference>
<dbReference type="InterPro" id="IPR002772">
    <property type="entry name" value="Glyco_hydro_3_C"/>
</dbReference>
<reference evidence="5 6" key="1">
    <citation type="submission" date="2007-10" db="EMBL/GenBank/DDBJ databases">
        <title>Complete sequence of Caldivirga maquilingensis IC-167.</title>
        <authorList>
            <consortium name="US DOE Joint Genome Institute"/>
            <person name="Copeland A."/>
            <person name="Lucas S."/>
            <person name="Lapidus A."/>
            <person name="Barry K."/>
            <person name="Glavina del Rio T."/>
            <person name="Dalin E."/>
            <person name="Tice H."/>
            <person name="Pitluck S."/>
            <person name="Saunders E."/>
            <person name="Brettin T."/>
            <person name="Bruce D."/>
            <person name="Detter J.C."/>
            <person name="Han C."/>
            <person name="Schmutz J."/>
            <person name="Larimer F."/>
            <person name="Land M."/>
            <person name="Hauser L."/>
            <person name="Kyrpides N."/>
            <person name="Ivanova N."/>
            <person name="Biddle J.F."/>
            <person name="Zhang Z."/>
            <person name="Fitz-Gibbon S.T."/>
            <person name="Lowe T.M."/>
            <person name="Saltikov C."/>
            <person name="House C.H."/>
            <person name="Richardson P."/>
        </authorList>
    </citation>
    <scope>NUCLEOTIDE SEQUENCE [LARGE SCALE GENOMIC DNA]</scope>
    <source>
        <strain evidence="6">ATCC 700844 / DSM 13496 / JCM 10307 / IC-167</strain>
    </source>
</reference>